<keyword evidence="5" id="KW-1185">Reference proteome</keyword>
<keyword evidence="2" id="KW-0732">Signal</keyword>
<evidence type="ECO:0000256" key="1">
    <source>
        <dbReference type="SAM" id="Phobius"/>
    </source>
</evidence>
<keyword evidence="1" id="KW-1133">Transmembrane helix</keyword>
<dbReference type="InterPro" id="IPR006311">
    <property type="entry name" value="TAT_signal"/>
</dbReference>
<feature type="transmembrane region" description="Helical" evidence="1">
    <location>
        <begin position="146"/>
        <end position="165"/>
    </location>
</feature>
<dbReference type="InterPro" id="IPR016883">
    <property type="entry name" value="UCP028431"/>
</dbReference>
<feature type="chain" id="PRO_5046434539" evidence="2">
    <location>
        <begin position="31"/>
        <end position="474"/>
    </location>
</feature>
<dbReference type="Gene3D" id="1.50.10.140">
    <property type="match status" value="1"/>
</dbReference>
<keyword evidence="1" id="KW-0812">Transmembrane</keyword>
<accession>A0ABU8H6C4</accession>
<dbReference type="EMBL" id="JBBBDM010000011">
    <property type="protein sequence ID" value="MEI5688616.1"/>
    <property type="molecule type" value="Genomic_DNA"/>
</dbReference>
<sequence>MTFAPIDRRALLARAPLATAAACLPAAAGAAPARVVLPGWFDDLEERTFRFFWDLANRDNGLVPDRWPTPSFASIAAVGFALTAYPIGVARGWIRREEARDLTLATLRFFATAPQGDAPAGMSGHRGFFYHFLDMKTGTRFRDTELSSVDTTLLFLGILFAGAWYDAADPAEAEIRQLAQAITDRADWPWFTNARGSVSMGWHPGQGFIDRAWEGYNEGMMVYVVGLGSRGKPLADGAWEAWTKTYPAFWRGRGKTRHLAFAPLFGHQYSQMWIDFRGIRDAVMRRAGIDYFENSRRATYANRAYCIANPMRWDGYGRDIWGLTACDGPGNLTLPFKGRTATFFGYSARGPLGQPDGRDDGTLAPTAALGSLAFAPEIVVPCAEAMKARPRLYGQYGFLDSFNPSFRYTDARLEAGSVDATSGWVDGDYLGIDQGAILGAIANTRDEGVWQVMRRSPTIRRGLQRAGFAGGWLG</sequence>
<dbReference type="Pfam" id="PF10091">
    <property type="entry name" value="Glycoamylase"/>
    <property type="match status" value="1"/>
</dbReference>
<evidence type="ECO:0000313" key="4">
    <source>
        <dbReference type="EMBL" id="MEI5688616.1"/>
    </source>
</evidence>
<dbReference type="RefSeq" id="WP_336545933.1">
    <property type="nucleotide sequence ID" value="NZ_JBBBDM010000011.1"/>
</dbReference>
<evidence type="ECO:0000259" key="3">
    <source>
        <dbReference type="Pfam" id="PF10091"/>
    </source>
</evidence>
<feature type="domain" description="Glycoamylase-like" evidence="3">
    <location>
        <begin position="212"/>
        <end position="457"/>
    </location>
</feature>
<name>A0ABU8H6C4_9SPHN</name>
<dbReference type="Proteomes" id="UP001367771">
    <property type="component" value="Unassembled WGS sequence"/>
</dbReference>
<feature type="transmembrane region" description="Helical" evidence="1">
    <location>
        <begin position="72"/>
        <end position="94"/>
    </location>
</feature>
<evidence type="ECO:0000256" key="2">
    <source>
        <dbReference type="SAM" id="SignalP"/>
    </source>
</evidence>
<gene>
    <name evidence="4" type="ORF">V8201_16095</name>
</gene>
<dbReference type="InterPro" id="IPR019282">
    <property type="entry name" value="Glycoamylase-like_cons_dom"/>
</dbReference>
<reference evidence="4 5" key="1">
    <citation type="journal article" date="2013" name="Int. J. Syst. Evol. Microbiol.">
        <title>Sphingomonas kyungheensis sp. nov., a bacterium with ginsenoside-converting activity isolated from soil of a ginseng field.</title>
        <authorList>
            <person name="Son H.M."/>
            <person name="Yang J.E."/>
            <person name="Park Y."/>
            <person name="Han C.K."/>
            <person name="Kim S.G."/>
            <person name="Kook M."/>
            <person name="Yi T.H."/>
        </authorList>
    </citation>
    <scope>NUCLEOTIDE SEQUENCE [LARGE SCALE GENOMIC DNA]</scope>
    <source>
        <strain evidence="4 5">LMG 26582</strain>
    </source>
</reference>
<dbReference type="PROSITE" id="PS51318">
    <property type="entry name" value="TAT"/>
    <property type="match status" value="1"/>
</dbReference>
<evidence type="ECO:0000313" key="5">
    <source>
        <dbReference type="Proteomes" id="UP001367771"/>
    </source>
</evidence>
<feature type="signal peptide" evidence="2">
    <location>
        <begin position="1"/>
        <end position="30"/>
    </location>
</feature>
<protein>
    <submittedName>
        <fullName evidence="4">Glucoamylase family protein</fullName>
    </submittedName>
</protein>
<dbReference type="PIRSF" id="PIRSF028431">
    <property type="entry name" value="UCP028431"/>
    <property type="match status" value="1"/>
</dbReference>
<comment type="caution">
    <text evidence="4">The sequence shown here is derived from an EMBL/GenBank/DDBJ whole genome shotgun (WGS) entry which is preliminary data.</text>
</comment>
<proteinExistence type="predicted"/>
<organism evidence="4 5">
    <name type="scientific">Sphingomonas kyungheensis</name>
    <dbReference type="NCBI Taxonomy" id="1069987"/>
    <lineage>
        <taxon>Bacteria</taxon>
        <taxon>Pseudomonadati</taxon>
        <taxon>Pseudomonadota</taxon>
        <taxon>Alphaproteobacteria</taxon>
        <taxon>Sphingomonadales</taxon>
        <taxon>Sphingomonadaceae</taxon>
        <taxon>Sphingomonas</taxon>
    </lineage>
</organism>
<keyword evidence="1" id="KW-0472">Membrane</keyword>